<protein>
    <submittedName>
        <fullName evidence="1">Uncharacterized protein</fullName>
    </submittedName>
</protein>
<dbReference type="Proteomes" id="UP000298652">
    <property type="component" value="Chromosome 4"/>
</dbReference>
<proteinExistence type="predicted"/>
<dbReference type="Gramene" id="TKW19476">
    <property type="protein sequence ID" value="TKW19476"/>
    <property type="gene ID" value="SEVIR_4G022300v2"/>
</dbReference>
<evidence type="ECO:0000313" key="1">
    <source>
        <dbReference type="EMBL" id="TKW19476.1"/>
    </source>
</evidence>
<name>A0A4V6D7T0_SETVI</name>
<reference evidence="1" key="1">
    <citation type="submission" date="2019-03" db="EMBL/GenBank/DDBJ databases">
        <title>WGS assembly of Setaria viridis.</title>
        <authorList>
            <person name="Huang P."/>
            <person name="Jenkins J."/>
            <person name="Grimwood J."/>
            <person name="Barry K."/>
            <person name="Healey A."/>
            <person name="Mamidi S."/>
            <person name="Sreedasyam A."/>
            <person name="Shu S."/>
            <person name="Feldman M."/>
            <person name="Wu J."/>
            <person name="Yu Y."/>
            <person name="Chen C."/>
            <person name="Johnson J."/>
            <person name="Rokhsar D."/>
            <person name="Baxter I."/>
            <person name="Schmutz J."/>
            <person name="Brutnell T."/>
            <person name="Kellogg E."/>
        </authorList>
    </citation>
    <scope>NUCLEOTIDE SEQUENCE [LARGE SCALE GENOMIC DNA]</scope>
</reference>
<evidence type="ECO:0000313" key="2">
    <source>
        <dbReference type="Proteomes" id="UP000298652"/>
    </source>
</evidence>
<dbReference type="OMA" id="GRACTFL"/>
<organism evidence="1 2">
    <name type="scientific">Setaria viridis</name>
    <name type="common">Green bristlegrass</name>
    <name type="synonym">Setaria italica subsp. viridis</name>
    <dbReference type="NCBI Taxonomy" id="4556"/>
    <lineage>
        <taxon>Eukaryota</taxon>
        <taxon>Viridiplantae</taxon>
        <taxon>Streptophyta</taxon>
        <taxon>Embryophyta</taxon>
        <taxon>Tracheophyta</taxon>
        <taxon>Spermatophyta</taxon>
        <taxon>Magnoliopsida</taxon>
        <taxon>Liliopsida</taxon>
        <taxon>Poales</taxon>
        <taxon>Poaceae</taxon>
        <taxon>PACMAD clade</taxon>
        <taxon>Panicoideae</taxon>
        <taxon>Panicodae</taxon>
        <taxon>Paniceae</taxon>
        <taxon>Cenchrinae</taxon>
        <taxon>Setaria</taxon>
    </lineage>
</organism>
<dbReference type="EMBL" id="CM016555">
    <property type="protein sequence ID" value="TKW19476.1"/>
    <property type="molecule type" value="Genomic_DNA"/>
</dbReference>
<sequence length="110" mass="13011">MGDHILMNSSYTKQIWWGALSWLGRACTFLDQPSSLQDRWSHGRRLQLRGMRSGFDTLFILIIWRLWKERNVRLFNDCPSTVQHLLKSIREESELWIQAGAHRLKSLKGE</sequence>
<accession>A0A4V6D7T0</accession>
<keyword evidence="2" id="KW-1185">Reference proteome</keyword>
<gene>
    <name evidence="1" type="ORF">SEVIR_4G022300v2</name>
</gene>
<dbReference type="AlphaFoldDB" id="A0A4V6D7T0"/>